<evidence type="ECO:0000313" key="2">
    <source>
        <dbReference type="EMBL" id="SNV09002.1"/>
    </source>
</evidence>
<organism evidence="2 4">
    <name type="scientific">Capnocytophaga haemolytica</name>
    <dbReference type="NCBI Taxonomy" id="45243"/>
    <lineage>
        <taxon>Bacteria</taxon>
        <taxon>Pseudomonadati</taxon>
        <taxon>Bacteroidota</taxon>
        <taxon>Flavobacteriia</taxon>
        <taxon>Flavobacteriales</taxon>
        <taxon>Flavobacteriaceae</taxon>
        <taxon>Capnocytophaga</taxon>
    </lineage>
</organism>
<dbReference type="AlphaFoldDB" id="A0AAX2GXD4"/>
<dbReference type="Proteomes" id="UP000065822">
    <property type="component" value="Chromosome"/>
</dbReference>
<dbReference type="RefSeq" id="WP_066428232.1">
    <property type="nucleotide sequence ID" value="NZ_CP014227.1"/>
</dbReference>
<dbReference type="Proteomes" id="UP000215539">
    <property type="component" value="Chromosome 1"/>
</dbReference>
<protein>
    <recommendedName>
        <fullName evidence="5">Glycosyl transferase</fullName>
    </recommendedName>
</protein>
<evidence type="ECO:0000313" key="1">
    <source>
        <dbReference type="EMBL" id="AMD84604.1"/>
    </source>
</evidence>
<dbReference type="KEGG" id="chg:AXF12_03155"/>
<keyword evidence="3" id="KW-1185">Reference proteome</keyword>
<name>A0AAX2GXD4_9FLAO</name>
<evidence type="ECO:0000313" key="4">
    <source>
        <dbReference type="Proteomes" id="UP000215539"/>
    </source>
</evidence>
<accession>A0AAX2GXD4</accession>
<evidence type="ECO:0008006" key="5">
    <source>
        <dbReference type="Google" id="ProtNLM"/>
    </source>
</evidence>
<reference evidence="2 4" key="2">
    <citation type="submission" date="2017-06" db="EMBL/GenBank/DDBJ databases">
        <authorList>
            <consortium name="Pathogen Informatics"/>
        </authorList>
    </citation>
    <scope>NUCLEOTIDE SEQUENCE [LARGE SCALE GENOMIC DNA]</scope>
    <source>
        <strain evidence="2 4">NCTC12947</strain>
    </source>
</reference>
<evidence type="ECO:0000313" key="3">
    <source>
        <dbReference type="Proteomes" id="UP000065822"/>
    </source>
</evidence>
<gene>
    <name evidence="1" type="ORF">AXF12_03155</name>
    <name evidence="2" type="ORF">SAMEA44541418_01109</name>
</gene>
<dbReference type="EMBL" id="CP014227">
    <property type="protein sequence ID" value="AMD84604.1"/>
    <property type="molecule type" value="Genomic_DNA"/>
</dbReference>
<sequence length="293" mass="33794">MVILFFAHGAKEFLNEVIFAVLSYYQHHRVGEHQVVIYTDNEAYFRQWLPEEVTYVAVDAAKVREWRGAIDFVHRVKIEMIRDAFTRFPDRNVLYLDSDVYFKENISFLGDKIVQGTPVMSLDEGSVFGSKLRHFKKIEVYLKAHNNTIGTGPPVVVPQGQSMYNAGVLGIRADWAPLLSEVLAITDLLHPEAPTHVSEQFAFSVVLARQGAIYAAEPHIHHYWYFKEFRAVINAFLQENEGKPFEELVRLSAAYNPERMGSEKLAYKQMNFWQKLYYKIKNRGQKSVISGQL</sequence>
<proteinExistence type="predicted"/>
<dbReference type="EMBL" id="LT906449">
    <property type="protein sequence ID" value="SNV09002.1"/>
    <property type="molecule type" value="Genomic_DNA"/>
</dbReference>
<reference evidence="1 3" key="1">
    <citation type="submission" date="2016-02" db="EMBL/GenBank/DDBJ databases">
        <authorList>
            <person name="Holder M.E."/>
            <person name="Ajami N.J."/>
            <person name="Petrosino J.F."/>
        </authorList>
    </citation>
    <scope>NUCLEOTIDE SEQUENCE [LARGE SCALE GENOMIC DNA]</scope>
    <source>
        <strain evidence="1 3">CCUG 32990</strain>
    </source>
</reference>